<dbReference type="AlphaFoldDB" id="A0A0C3S430"/>
<reference evidence="2 3" key="1">
    <citation type="journal article" date="2014" name="PLoS Genet.">
        <title>Analysis of the Phlebiopsis gigantea genome, transcriptome and secretome provides insight into its pioneer colonization strategies of wood.</title>
        <authorList>
            <person name="Hori C."/>
            <person name="Ishida T."/>
            <person name="Igarashi K."/>
            <person name="Samejima M."/>
            <person name="Suzuki H."/>
            <person name="Master E."/>
            <person name="Ferreira P."/>
            <person name="Ruiz-Duenas F.J."/>
            <person name="Held B."/>
            <person name="Canessa P."/>
            <person name="Larrondo L.F."/>
            <person name="Schmoll M."/>
            <person name="Druzhinina I.S."/>
            <person name="Kubicek C.P."/>
            <person name="Gaskell J.A."/>
            <person name="Kersten P."/>
            <person name="St John F."/>
            <person name="Glasner J."/>
            <person name="Sabat G."/>
            <person name="Splinter BonDurant S."/>
            <person name="Syed K."/>
            <person name="Yadav J."/>
            <person name="Mgbeahuruike A.C."/>
            <person name="Kovalchuk A."/>
            <person name="Asiegbu F.O."/>
            <person name="Lackner G."/>
            <person name="Hoffmeister D."/>
            <person name="Rencoret J."/>
            <person name="Gutierrez A."/>
            <person name="Sun H."/>
            <person name="Lindquist E."/>
            <person name="Barry K."/>
            <person name="Riley R."/>
            <person name="Grigoriev I.V."/>
            <person name="Henrissat B."/>
            <person name="Kues U."/>
            <person name="Berka R.M."/>
            <person name="Martinez A.T."/>
            <person name="Covert S.F."/>
            <person name="Blanchette R.A."/>
            <person name="Cullen D."/>
        </authorList>
    </citation>
    <scope>NUCLEOTIDE SEQUENCE [LARGE SCALE GENOMIC DNA]</scope>
    <source>
        <strain evidence="2 3">11061_1 CR5-6</strain>
    </source>
</reference>
<feature type="domain" description="JmjC" evidence="1">
    <location>
        <begin position="132"/>
        <end position="288"/>
    </location>
</feature>
<dbReference type="Pfam" id="PF13621">
    <property type="entry name" value="Cupin_8"/>
    <property type="match status" value="1"/>
</dbReference>
<gene>
    <name evidence="2" type="ORF">PHLGIDRAFT_122177</name>
</gene>
<dbReference type="SMART" id="SM00558">
    <property type="entry name" value="JmjC"/>
    <property type="match status" value="1"/>
</dbReference>
<dbReference type="HOGENOM" id="CLU_016785_2_3_1"/>
<protein>
    <recommendedName>
        <fullName evidence="1">JmjC domain-containing protein</fullName>
    </recommendedName>
</protein>
<keyword evidence="3" id="KW-1185">Reference proteome</keyword>
<dbReference type="GO" id="GO:0016706">
    <property type="term" value="F:2-oxoglutarate-dependent dioxygenase activity"/>
    <property type="evidence" value="ECO:0007669"/>
    <property type="project" value="TreeGrafter"/>
</dbReference>
<dbReference type="Gene3D" id="2.60.120.650">
    <property type="entry name" value="Cupin"/>
    <property type="match status" value="1"/>
</dbReference>
<dbReference type="GO" id="GO:0043565">
    <property type="term" value="F:sequence-specific DNA binding"/>
    <property type="evidence" value="ECO:0007669"/>
    <property type="project" value="TreeGrafter"/>
</dbReference>
<dbReference type="STRING" id="745531.A0A0C3S430"/>
<organism evidence="2 3">
    <name type="scientific">Phlebiopsis gigantea (strain 11061_1 CR5-6)</name>
    <name type="common">White-rot fungus</name>
    <name type="synonym">Peniophora gigantea</name>
    <dbReference type="NCBI Taxonomy" id="745531"/>
    <lineage>
        <taxon>Eukaryota</taxon>
        <taxon>Fungi</taxon>
        <taxon>Dikarya</taxon>
        <taxon>Basidiomycota</taxon>
        <taxon>Agaricomycotina</taxon>
        <taxon>Agaricomycetes</taxon>
        <taxon>Polyporales</taxon>
        <taxon>Phanerochaetaceae</taxon>
        <taxon>Phlebiopsis</taxon>
    </lineage>
</organism>
<dbReference type="GO" id="GO:0005634">
    <property type="term" value="C:nucleus"/>
    <property type="evidence" value="ECO:0007669"/>
    <property type="project" value="TreeGrafter"/>
</dbReference>
<sequence>MVFLDSPAVIKTSHVLSYDEFLQSYLLPNRPVVIGPSLVKGWNALEKWTRDFTDSPQAAATREIDWSHLAEAYGDEEISVSDCSKVDSFGNLECESASFSAIVEEWKQGKGQSLYVKDWHLAKSVDRSWTDDAAVLGSPFYTTPDLFNDDWMNAYYSSHTSDDFRFVYVGAAGTYTPLHRDVYCSYSWSTNVCGRKRWWLFPPEQTPLLFMQKRNVCVHDVRDVDPVQFPGFVRTAPLVVEQEEGETIFVPSGWYHQVENLTACISINHNWCNSVNLPMLYASMCDKVVEVENALDDIRQLLQASHPDDNRSWKAEFCTVVQQLVEQDAGWNWLTFWRMVKHALHSAAAQEGRLPTLDDTIPCNPTSQPIFPCPPPHLRPPLSYISDQVRSCYVDFVQRDRFECEGDVETVIREVGILLDA</sequence>
<dbReference type="GO" id="GO:0005737">
    <property type="term" value="C:cytoplasm"/>
    <property type="evidence" value="ECO:0007669"/>
    <property type="project" value="TreeGrafter"/>
</dbReference>
<dbReference type="InterPro" id="IPR003347">
    <property type="entry name" value="JmjC_dom"/>
</dbReference>
<dbReference type="EMBL" id="KN840655">
    <property type="protein sequence ID" value="KIP02750.1"/>
    <property type="molecule type" value="Genomic_DNA"/>
</dbReference>
<dbReference type="Proteomes" id="UP000053257">
    <property type="component" value="Unassembled WGS sequence"/>
</dbReference>
<dbReference type="SUPFAM" id="SSF51197">
    <property type="entry name" value="Clavaminate synthase-like"/>
    <property type="match status" value="1"/>
</dbReference>
<proteinExistence type="predicted"/>
<evidence type="ECO:0000313" key="3">
    <source>
        <dbReference type="Proteomes" id="UP000053257"/>
    </source>
</evidence>
<accession>A0A0C3S430</accession>
<dbReference type="InterPro" id="IPR050910">
    <property type="entry name" value="JMJD6_ArgDemeth/LysHydrox"/>
</dbReference>
<evidence type="ECO:0000313" key="2">
    <source>
        <dbReference type="EMBL" id="KIP02750.1"/>
    </source>
</evidence>
<dbReference type="PROSITE" id="PS51184">
    <property type="entry name" value="JMJC"/>
    <property type="match status" value="1"/>
</dbReference>
<dbReference type="PANTHER" id="PTHR12480">
    <property type="entry name" value="ARGININE DEMETHYLASE AND LYSYL-HYDROXYLASE JMJD"/>
    <property type="match status" value="1"/>
</dbReference>
<evidence type="ECO:0000259" key="1">
    <source>
        <dbReference type="PROSITE" id="PS51184"/>
    </source>
</evidence>
<dbReference type="PANTHER" id="PTHR12480:SF6">
    <property type="entry name" value="2-OXOGLUTARATE AND IRON-DEPENDENT OXYGENASE JMJD4"/>
    <property type="match status" value="1"/>
</dbReference>
<dbReference type="InterPro" id="IPR041667">
    <property type="entry name" value="Cupin_8"/>
</dbReference>
<name>A0A0C3S430_PHLG1</name>
<dbReference type="OrthoDB" id="424465at2759"/>
<dbReference type="GO" id="GO:0045905">
    <property type="term" value="P:positive regulation of translational termination"/>
    <property type="evidence" value="ECO:0007669"/>
    <property type="project" value="TreeGrafter"/>
</dbReference>